<dbReference type="PROSITE" id="PS51462">
    <property type="entry name" value="NUDIX"/>
    <property type="match status" value="1"/>
</dbReference>
<evidence type="ECO:0000313" key="15">
    <source>
        <dbReference type="EMBL" id="QJE72914.1"/>
    </source>
</evidence>
<feature type="domain" description="Nudix hydrolase" evidence="14">
    <location>
        <begin position="53"/>
        <end position="191"/>
    </location>
</feature>
<accession>A0A858R6C8</accession>
<evidence type="ECO:0000256" key="9">
    <source>
        <dbReference type="ARBA" id="ARBA00030162"/>
    </source>
</evidence>
<evidence type="ECO:0000256" key="11">
    <source>
        <dbReference type="ARBA" id="ARBA00033056"/>
    </source>
</evidence>
<dbReference type="AlphaFoldDB" id="A0A858R6C8"/>
<evidence type="ECO:0000256" key="13">
    <source>
        <dbReference type="PIRSR" id="PIRSR604385-2"/>
    </source>
</evidence>
<sequence>MTDDIPTTGPGHKAEVLERTVAYKGFFQMHELTLRHTLFRGGWSKSFSREVFVRGEAAGILLYDPDRDSLVLVEQFRVGALAAGEAPWMLEIVAGIVDPGETAAEVVVREAMEEAGCTATDVFPISRFMPSPGGCSEVISLFCGRVDSQGVGGVHGLESENEDIRVHVVPADQAIAWMDEGRFTNSIALIALGWFARHRDSLRRRWPVTT</sequence>
<comment type="similarity">
    <text evidence="2">Belongs to the Nudix hydrolase family. NudF subfamily.</text>
</comment>
<gene>
    <name evidence="15" type="ORF">HHL28_07245</name>
</gene>
<name>A0A858R6C8_9PROT</name>
<evidence type="ECO:0000256" key="4">
    <source>
        <dbReference type="ARBA" id="ARBA00013297"/>
    </source>
</evidence>
<dbReference type="InterPro" id="IPR020084">
    <property type="entry name" value="NUDIX_hydrolase_CS"/>
</dbReference>
<comment type="catalytic activity">
    <reaction evidence="12">
        <text>ADP-D-ribose + H2O = D-ribose 5-phosphate + AMP + 2 H(+)</text>
        <dbReference type="Rhea" id="RHEA:10412"/>
        <dbReference type="ChEBI" id="CHEBI:15377"/>
        <dbReference type="ChEBI" id="CHEBI:15378"/>
        <dbReference type="ChEBI" id="CHEBI:57967"/>
        <dbReference type="ChEBI" id="CHEBI:78346"/>
        <dbReference type="ChEBI" id="CHEBI:456215"/>
        <dbReference type="EC" id="3.6.1.13"/>
    </reaction>
</comment>
<evidence type="ECO:0000259" key="14">
    <source>
        <dbReference type="PROSITE" id="PS51462"/>
    </source>
</evidence>
<feature type="binding site" evidence="13">
    <location>
        <position position="162"/>
    </location>
    <ligand>
        <name>Mg(2+)</name>
        <dbReference type="ChEBI" id="CHEBI:18420"/>
        <label>1</label>
    </ligand>
</feature>
<dbReference type="PANTHER" id="PTHR11839:SF5">
    <property type="entry name" value="ADP-RIBOSE PYROPHOSPHATASE"/>
    <property type="match status" value="1"/>
</dbReference>
<feature type="binding site" evidence="13">
    <location>
        <position position="110"/>
    </location>
    <ligand>
        <name>Mg(2+)</name>
        <dbReference type="ChEBI" id="CHEBI:18420"/>
        <label>1</label>
    </ligand>
</feature>
<evidence type="ECO:0000256" key="2">
    <source>
        <dbReference type="ARBA" id="ARBA00007482"/>
    </source>
</evidence>
<evidence type="ECO:0000256" key="8">
    <source>
        <dbReference type="ARBA" id="ARBA00025164"/>
    </source>
</evidence>
<feature type="binding site" evidence="13">
    <location>
        <position position="114"/>
    </location>
    <ligand>
        <name>Mg(2+)</name>
        <dbReference type="ChEBI" id="CHEBI:18420"/>
        <label>1</label>
    </ligand>
</feature>
<proteinExistence type="inferred from homology"/>
<dbReference type="Pfam" id="PF00293">
    <property type="entry name" value="NUDIX"/>
    <property type="match status" value="1"/>
</dbReference>
<dbReference type="EMBL" id="CP051775">
    <property type="protein sequence ID" value="QJE72914.1"/>
    <property type="molecule type" value="Genomic_DNA"/>
</dbReference>
<dbReference type="PROSITE" id="PS00893">
    <property type="entry name" value="NUDIX_BOX"/>
    <property type="match status" value="1"/>
</dbReference>
<reference evidence="15" key="1">
    <citation type="submission" date="2020-04" db="EMBL/GenBank/DDBJ databases">
        <title>A desert anoxygenic phototrophic bacterium fixes CO2 using RubisCO under aerobic conditions.</title>
        <authorList>
            <person name="Tang K."/>
        </authorList>
    </citation>
    <scope>NUCLEOTIDE SEQUENCE [LARGE SCALE GENOMIC DNA]</scope>
    <source>
        <strain evidence="15">MIMtkB3</strain>
    </source>
</reference>
<evidence type="ECO:0000256" key="7">
    <source>
        <dbReference type="ARBA" id="ARBA00022842"/>
    </source>
</evidence>
<dbReference type="GO" id="GO:0005829">
    <property type="term" value="C:cytosol"/>
    <property type="evidence" value="ECO:0007669"/>
    <property type="project" value="TreeGrafter"/>
</dbReference>
<keyword evidence="5 13" id="KW-0479">Metal-binding</keyword>
<comment type="function">
    <text evidence="8">Acts on ADP-mannose and ADP-glucose as well as ADP-ribose. Prevents glycogen biosynthesis. The reaction catalyzed by this enzyme is a limiting step of the gluconeogenic process.</text>
</comment>
<dbReference type="GO" id="GO:0046872">
    <property type="term" value="F:metal ion binding"/>
    <property type="evidence" value="ECO:0007669"/>
    <property type="project" value="UniProtKB-KW"/>
</dbReference>
<keyword evidence="6" id="KW-0378">Hydrolase</keyword>
<dbReference type="GO" id="GO:0019144">
    <property type="term" value="F:ADP-sugar diphosphatase activity"/>
    <property type="evidence" value="ECO:0007669"/>
    <property type="project" value="TreeGrafter"/>
</dbReference>
<dbReference type="InterPro" id="IPR000086">
    <property type="entry name" value="NUDIX_hydrolase_dom"/>
</dbReference>
<dbReference type="NCBIfam" id="TIGR00052">
    <property type="entry name" value="nudix-type nucleoside diphosphatase, YffH/AdpP family"/>
    <property type="match status" value="1"/>
</dbReference>
<dbReference type="SUPFAM" id="SSF55811">
    <property type="entry name" value="Nudix"/>
    <property type="match status" value="1"/>
</dbReference>
<dbReference type="GO" id="GO:0019693">
    <property type="term" value="P:ribose phosphate metabolic process"/>
    <property type="evidence" value="ECO:0007669"/>
    <property type="project" value="TreeGrafter"/>
</dbReference>
<dbReference type="InterPro" id="IPR015797">
    <property type="entry name" value="NUDIX_hydrolase-like_dom_sf"/>
</dbReference>
<dbReference type="KEGG" id="acru:HHL28_07245"/>
<evidence type="ECO:0000256" key="1">
    <source>
        <dbReference type="ARBA" id="ARBA00001946"/>
    </source>
</evidence>
<keyword evidence="7 13" id="KW-0460">Magnesium</keyword>
<evidence type="ECO:0000313" key="16">
    <source>
        <dbReference type="Proteomes" id="UP000501891"/>
    </source>
</evidence>
<evidence type="ECO:0000256" key="3">
    <source>
        <dbReference type="ARBA" id="ARBA00012453"/>
    </source>
</evidence>
<dbReference type="GO" id="GO:0006753">
    <property type="term" value="P:nucleoside phosphate metabolic process"/>
    <property type="evidence" value="ECO:0007669"/>
    <property type="project" value="TreeGrafter"/>
</dbReference>
<dbReference type="Gene3D" id="3.90.79.10">
    <property type="entry name" value="Nucleoside Triphosphate Pyrophosphohydrolase"/>
    <property type="match status" value="1"/>
</dbReference>
<evidence type="ECO:0000256" key="10">
    <source>
        <dbReference type="ARBA" id="ARBA00030308"/>
    </source>
</evidence>
<protein>
    <recommendedName>
        <fullName evidence="4">ADP-ribose pyrophosphatase</fullName>
        <ecNumber evidence="3">3.6.1.13</ecNumber>
    </recommendedName>
    <alternativeName>
        <fullName evidence="9">ADP-ribose diphosphatase</fullName>
    </alternativeName>
    <alternativeName>
        <fullName evidence="11">ADP-ribose phosphohydrolase</fullName>
    </alternativeName>
    <alternativeName>
        <fullName evidence="10">Adenosine diphosphoribose pyrophosphatase</fullName>
    </alternativeName>
</protein>
<evidence type="ECO:0000256" key="6">
    <source>
        <dbReference type="ARBA" id="ARBA00022801"/>
    </source>
</evidence>
<dbReference type="InterPro" id="IPR004385">
    <property type="entry name" value="NDP_pyrophosphatase"/>
</dbReference>
<organism evidence="15 16">
    <name type="scientific">Aerophototrophica crusticola</name>
    <dbReference type="NCBI Taxonomy" id="1709002"/>
    <lineage>
        <taxon>Bacteria</taxon>
        <taxon>Pseudomonadati</taxon>
        <taxon>Pseudomonadota</taxon>
        <taxon>Alphaproteobacteria</taxon>
        <taxon>Rhodospirillales</taxon>
        <taxon>Rhodospirillaceae</taxon>
        <taxon>Aerophototrophica</taxon>
    </lineage>
</organism>
<dbReference type="GO" id="GO:0047631">
    <property type="term" value="F:ADP-ribose diphosphatase activity"/>
    <property type="evidence" value="ECO:0007669"/>
    <property type="project" value="UniProtKB-EC"/>
</dbReference>
<keyword evidence="16" id="KW-1185">Reference proteome</keyword>
<feature type="binding site" evidence="13">
    <location>
        <position position="94"/>
    </location>
    <ligand>
        <name>Mg(2+)</name>
        <dbReference type="ChEBI" id="CHEBI:18420"/>
        <label>1</label>
    </ligand>
</feature>
<evidence type="ECO:0000256" key="12">
    <source>
        <dbReference type="ARBA" id="ARBA00049546"/>
    </source>
</evidence>
<dbReference type="CDD" id="cd24155">
    <property type="entry name" value="NUDIX_ADPRase"/>
    <property type="match status" value="1"/>
</dbReference>
<dbReference type="Proteomes" id="UP000501891">
    <property type="component" value="Chromosome"/>
</dbReference>
<evidence type="ECO:0000256" key="5">
    <source>
        <dbReference type="ARBA" id="ARBA00022723"/>
    </source>
</evidence>
<dbReference type="PANTHER" id="PTHR11839">
    <property type="entry name" value="UDP/ADP-SUGAR PYROPHOSPHATASE"/>
    <property type="match status" value="1"/>
</dbReference>
<dbReference type="EC" id="3.6.1.13" evidence="3"/>
<comment type="cofactor">
    <cofactor evidence="1 13">
        <name>Mg(2+)</name>
        <dbReference type="ChEBI" id="CHEBI:18420"/>
    </cofactor>
</comment>